<evidence type="ECO:0000256" key="5">
    <source>
        <dbReference type="ARBA" id="ARBA00022842"/>
    </source>
</evidence>
<reference evidence="8 9" key="1">
    <citation type="submission" date="2018-11" db="EMBL/GenBank/DDBJ databases">
        <title>Draft genome of Simplicispira Flexivirga sp. BO-16.</title>
        <authorList>
            <person name="Im W.T."/>
        </authorList>
    </citation>
    <scope>NUCLEOTIDE SEQUENCE [LARGE SCALE GENOMIC DNA]</scope>
    <source>
        <strain evidence="8 9">BO-16</strain>
    </source>
</reference>
<keyword evidence="4 6" id="KW-0378">Hydrolase</keyword>
<comment type="similarity">
    <text evidence="6">Belongs to the PINc/VapC protein family.</text>
</comment>
<dbReference type="Proteomes" id="UP000271678">
    <property type="component" value="Unassembled WGS sequence"/>
</dbReference>
<dbReference type="EMBL" id="RJJQ01000005">
    <property type="protein sequence ID" value="RNI23228.1"/>
    <property type="molecule type" value="Genomic_DNA"/>
</dbReference>
<feature type="domain" description="PIN" evidence="7">
    <location>
        <begin position="5"/>
        <end position="122"/>
    </location>
</feature>
<comment type="function">
    <text evidence="6">Toxic component of a toxin-antitoxin (TA) system. An RNase.</text>
</comment>
<keyword evidence="5 6" id="KW-0460">Magnesium</keyword>
<dbReference type="InterPro" id="IPR029060">
    <property type="entry name" value="PIN-like_dom_sf"/>
</dbReference>
<organism evidence="8 9">
    <name type="scientific">Flexivirga caeni</name>
    <dbReference type="NCBI Taxonomy" id="2294115"/>
    <lineage>
        <taxon>Bacteria</taxon>
        <taxon>Bacillati</taxon>
        <taxon>Actinomycetota</taxon>
        <taxon>Actinomycetes</taxon>
        <taxon>Micrococcales</taxon>
        <taxon>Dermacoccaceae</taxon>
        <taxon>Flexivirga</taxon>
    </lineage>
</organism>
<protein>
    <recommendedName>
        <fullName evidence="6">Ribonuclease VapC</fullName>
        <shortName evidence="6">RNase VapC</shortName>
        <ecNumber evidence="6">3.1.-.-</ecNumber>
    </recommendedName>
    <alternativeName>
        <fullName evidence="6">Toxin VapC</fullName>
    </alternativeName>
</protein>
<dbReference type="GO" id="GO:0004540">
    <property type="term" value="F:RNA nuclease activity"/>
    <property type="evidence" value="ECO:0007669"/>
    <property type="project" value="InterPro"/>
</dbReference>
<evidence type="ECO:0000256" key="3">
    <source>
        <dbReference type="ARBA" id="ARBA00022723"/>
    </source>
</evidence>
<name>A0A3M9MF20_9MICO</name>
<evidence type="ECO:0000256" key="6">
    <source>
        <dbReference type="HAMAP-Rule" id="MF_00265"/>
    </source>
</evidence>
<keyword evidence="1 6" id="KW-1277">Toxin-antitoxin system</keyword>
<proteinExistence type="inferred from homology"/>
<feature type="binding site" evidence="6">
    <location>
        <position position="8"/>
    </location>
    <ligand>
        <name>Mg(2+)</name>
        <dbReference type="ChEBI" id="CHEBI:18420"/>
    </ligand>
</feature>
<gene>
    <name evidence="6" type="primary">vapC</name>
    <name evidence="8" type="ORF">EFY87_07280</name>
</gene>
<dbReference type="OrthoDB" id="1525146at2"/>
<evidence type="ECO:0000256" key="2">
    <source>
        <dbReference type="ARBA" id="ARBA00022722"/>
    </source>
</evidence>
<keyword evidence="9" id="KW-1185">Reference proteome</keyword>
<evidence type="ECO:0000256" key="4">
    <source>
        <dbReference type="ARBA" id="ARBA00022801"/>
    </source>
</evidence>
<dbReference type="GO" id="GO:0000287">
    <property type="term" value="F:magnesium ion binding"/>
    <property type="evidence" value="ECO:0007669"/>
    <property type="project" value="UniProtKB-UniRule"/>
</dbReference>
<dbReference type="EC" id="3.1.-.-" evidence="6"/>
<dbReference type="GO" id="GO:0090729">
    <property type="term" value="F:toxin activity"/>
    <property type="evidence" value="ECO:0007669"/>
    <property type="project" value="UniProtKB-KW"/>
</dbReference>
<evidence type="ECO:0000259" key="7">
    <source>
        <dbReference type="Pfam" id="PF01850"/>
    </source>
</evidence>
<evidence type="ECO:0000313" key="9">
    <source>
        <dbReference type="Proteomes" id="UP000271678"/>
    </source>
</evidence>
<evidence type="ECO:0000256" key="1">
    <source>
        <dbReference type="ARBA" id="ARBA00022649"/>
    </source>
</evidence>
<dbReference type="InterPro" id="IPR002716">
    <property type="entry name" value="PIN_dom"/>
</dbReference>
<keyword evidence="6" id="KW-0800">Toxin</keyword>
<dbReference type="SUPFAM" id="SSF88723">
    <property type="entry name" value="PIN domain-like"/>
    <property type="match status" value="1"/>
</dbReference>
<dbReference type="CDD" id="cd09874">
    <property type="entry name" value="PIN_MT3492-like"/>
    <property type="match status" value="1"/>
</dbReference>
<dbReference type="Gene3D" id="3.40.50.1010">
    <property type="entry name" value="5'-nuclease"/>
    <property type="match status" value="1"/>
</dbReference>
<feature type="binding site" evidence="6">
    <location>
        <position position="93"/>
    </location>
    <ligand>
        <name>Mg(2+)</name>
        <dbReference type="ChEBI" id="CHEBI:18420"/>
    </ligand>
</feature>
<dbReference type="AlphaFoldDB" id="A0A3M9MF20"/>
<keyword evidence="3 6" id="KW-0479">Metal-binding</keyword>
<keyword evidence="2 6" id="KW-0540">Nuclease</keyword>
<dbReference type="GO" id="GO:0016787">
    <property type="term" value="F:hydrolase activity"/>
    <property type="evidence" value="ECO:0007669"/>
    <property type="project" value="UniProtKB-KW"/>
</dbReference>
<dbReference type="Pfam" id="PF01850">
    <property type="entry name" value="PIN"/>
    <property type="match status" value="1"/>
</dbReference>
<evidence type="ECO:0000313" key="8">
    <source>
        <dbReference type="EMBL" id="RNI23228.1"/>
    </source>
</evidence>
<dbReference type="RefSeq" id="WP_123270809.1">
    <property type="nucleotide sequence ID" value="NZ_RJJQ01000005.1"/>
</dbReference>
<accession>A0A3M9MF20</accession>
<sequence>MVTAYYLDSSVALRILLHDSPAAAAWFDQMNEAPEHLGVSSRLLRTEVTRVLRRVRQPPALRDEVLDYLALLPLDHAVLLEAEAIVPHIKTLDAIHLGSALRSGIEDLVMVTHDHNMATVARELGFRVEDPVTDDPGT</sequence>
<dbReference type="InterPro" id="IPR022907">
    <property type="entry name" value="VapC_family"/>
</dbReference>
<comment type="caution">
    <text evidence="8">The sequence shown here is derived from an EMBL/GenBank/DDBJ whole genome shotgun (WGS) entry which is preliminary data.</text>
</comment>
<comment type="cofactor">
    <cofactor evidence="6">
        <name>Mg(2+)</name>
        <dbReference type="ChEBI" id="CHEBI:18420"/>
    </cofactor>
</comment>
<dbReference type="HAMAP" id="MF_00265">
    <property type="entry name" value="VapC_Nob1"/>
    <property type="match status" value="1"/>
</dbReference>